<dbReference type="Proteomes" id="UP001153269">
    <property type="component" value="Unassembled WGS sequence"/>
</dbReference>
<evidence type="ECO:0000313" key="1">
    <source>
        <dbReference type="EMBL" id="CAB1429106.1"/>
    </source>
</evidence>
<keyword evidence="2" id="KW-1185">Reference proteome</keyword>
<evidence type="ECO:0000313" key="2">
    <source>
        <dbReference type="Proteomes" id="UP001153269"/>
    </source>
</evidence>
<accession>A0A9N7YKW4</accession>
<organism evidence="1 2">
    <name type="scientific">Pleuronectes platessa</name>
    <name type="common">European plaice</name>
    <dbReference type="NCBI Taxonomy" id="8262"/>
    <lineage>
        <taxon>Eukaryota</taxon>
        <taxon>Metazoa</taxon>
        <taxon>Chordata</taxon>
        <taxon>Craniata</taxon>
        <taxon>Vertebrata</taxon>
        <taxon>Euteleostomi</taxon>
        <taxon>Actinopterygii</taxon>
        <taxon>Neopterygii</taxon>
        <taxon>Teleostei</taxon>
        <taxon>Neoteleostei</taxon>
        <taxon>Acanthomorphata</taxon>
        <taxon>Carangaria</taxon>
        <taxon>Pleuronectiformes</taxon>
        <taxon>Pleuronectoidei</taxon>
        <taxon>Pleuronectidae</taxon>
        <taxon>Pleuronectes</taxon>
    </lineage>
</organism>
<proteinExistence type="predicted"/>
<dbReference type="EMBL" id="CADEAL010001112">
    <property type="protein sequence ID" value="CAB1429106.1"/>
    <property type="molecule type" value="Genomic_DNA"/>
</dbReference>
<gene>
    <name evidence="1" type="ORF">PLEPLA_LOCUS17081</name>
</gene>
<protein>
    <submittedName>
        <fullName evidence="1">Uncharacterized protein</fullName>
    </submittedName>
</protein>
<name>A0A9N7YKW4_PLEPL</name>
<reference evidence="1" key="1">
    <citation type="submission" date="2020-03" db="EMBL/GenBank/DDBJ databases">
        <authorList>
            <person name="Weist P."/>
        </authorList>
    </citation>
    <scope>NUCLEOTIDE SEQUENCE</scope>
</reference>
<comment type="caution">
    <text evidence="1">The sequence shown here is derived from an EMBL/GenBank/DDBJ whole genome shotgun (WGS) entry which is preliminary data.</text>
</comment>
<sequence>MQTYTYSYRHPGTNRMGPGRRKVGGGVVAEAGHVAFTSPHSEALTLLAECFGSTTLVDGNKGHRQGDINLLEGSQVEGGWQEECGGGGGGGGGGGEITIPSSPSLKKLPCRFKAYKGGSLDRLLLPRCHSSTAQTSAPLLPLPLPLSAALIGGR</sequence>
<dbReference type="AlphaFoldDB" id="A0A9N7YKW4"/>